<keyword evidence="4" id="KW-1185">Reference proteome</keyword>
<evidence type="ECO:0000313" key="3">
    <source>
        <dbReference type="EMBL" id="MFC1439242.1"/>
    </source>
</evidence>
<dbReference type="Proteomes" id="UP001592581">
    <property type="component" value="Unassembled WGS sequence"/>
</dbReference>
<dbReference type="EMBL" id="JBEUKS010000004">
    <property type="protein sequence ID" value="MFC1439242.1"/>
    <property type="molecule type" value="Genomic_DNA"/>
</dbReference>
<feature type="compositionally biased region" description="Pro residues" evidence="1">
    <location>
        <begin position="240"/>
        <end position="252"/>
    </location>
</feature>
<accession>A0ABV6XLT7</accession>
<gene>
    <name evidence="3" type="ORF">ABUW04_13340</name>
</gene>
<dbReference type="PANTHER" id="PTHR36180">
    <property type="entry name" value="DNA-BINDING PROTEIN-RELATED-RELATED"/>
    <property type="match status" value="1"/>
</dbReference>
<dbReference type="InterPro" id="IPR003497">
    <property type="entry name" value="BRO_N_domain"/>
</dbReference>
<feature type="region of interest" description="Disordered" evidence="1">
    <location>
        <begin position="235"/>
        <end position="255"/>
    </location>
</feature>
<dbReference type="PROSITE" id="PS51750">
    <property type="entry name" value="BRO_N"/>
    <property type="match status" value="1"/>
</dbReference>
<dbReference type="Pfam" id="PF02498">
    <property type="entry name" value="Bro-N"/>
    <property type="match status" value="1"/>
</dbReference>
<evidence type="ECO:0000256" key="1">
    <source>
        <dbReference type="SAM" id="MobiDB-lite"/>
    </source>
</evidence>
<name>A0ABV6XLT7_9ACTN</name>
<feature type="domain" description="Bro-N" evidence="2">
    <location>
        <begin position="6"/>
        <end position="129"/>
    </location>
</feature>
<reference evidence="3 4" key="1">
    <citation type="submission" date="2024-06" db="EMBL/GenBank/DDBJ databases">
        <authorList>
            <person name="Lee S.D."/>
        </authorList>
    </citation>
    <scope>NUCLEOTIDE SEQUENCE [LARGE SCALE GENOMIC DNA]</scope>
    <source>
        <strain evidence="3 4">N1-10</strain>
    </source>
</reference>
<dbReference type="SMART" id="SM01040">
    <property type="entry name" value="Bro-N"/>
    <property type="match status" value="1"/>
</dbReference>
<protein>
    <submittedName>
        <fullName evidence="3">BRO family protein</fullName>
    </submittedName>
</protein>
<evidence type="ECO:0000313" key="4">
    <source>
        <dbReference type="Proteomes" id="UP001592581"/>
    </source>
</evidence>
<dbReference type="PANTHER" id="PTHR36180:SF2">
    <property type="entry name" value="BRO FAMILY PROTEIN"/>
    <property type="match status" value="1"/>
</dbReference>
<organism evidence="3 4">
    <name type="scientific">Streptacidiphilus jeojiensis</name>
    <dbReference type="NCBI Taxonomy" id="3229225"/>
    <lineage>
        <taxon>Bacteria</taxon>
        <taxon>Bacillati</taxon>
        <taxon>Actinomycetota</taxon>
        <taxon>Actinomycetes</taxon>
        <taxon>Kitasatosporales</taxon>
        <taxon>Streptomycetaceae</taxon>
        <taxon>Streptacidiphilus</taxon>
    </lineage>
</organism>
<proteinExistence type="predicted"/>
<dbReference type="RefSeq" id="WP_380564694.1">
    <property type="nucleotide sequence ID" value="NZ_JBEUKS010000004.1"/>
</dbReference>
<sequence>MQYTEQPTLQHSAFPATGQPIRVIMIDGEPWFVTADVCRILGRSNPSWANQIVQQHETQTVDLREVTLTSSEGKDKSAGRKSYERGNPLLGVVSESGLYTLIMRSRKPSAQPFQTWVTTQLLPSLRRGDTDLTAERRRMAETLAEAIGHQPVDLVARIDGIQDSDFRVLTDGSVHCPHGRTEVCVPKRSEDSGPPYGPYFRCPEVKRVGIRGSRSVRSCGTIRFVDVVRRLAAPREPETPAAPPQPPTPPQAPVSAGLLSLKIGQARVLGTAKEIAALLKEMGVEAG</sequence>
<comment type="caution">
    <text evidence="3">The sequence shown here is derived from an EMBL/GenBank/DDBJ whole genome shotgun (WGS) entry which is preliminary data.</text>
</comment>
<evidence type="ECO:0000259" key="2">
    <source>
        <dbReference type="PROSITE" id="PS51750"/>
    </source>
</evidence>